<dbReference type="InterPro" id="IPR047057">
    <property type="entry name" value="MerR_fam"/>
</dbReference>
<keyword evidence="1" id="KW-0238">DNA-binding</keyword>
<evidence type="ECO:0000313" key="3">
    <source>
        <dbReference type="EMBL" id="RLP77757.1"/>
    </source>
</evidence>
<evidence type="ECO:0000313" key="4">
    <source>
        <dbReference type="Proteomes" id="UP000272503"/>
    </source>
</evidence>
<dbReference type="OrthoDB" id="5242095at2"/>
<dbReference type="EMBL" id="RCUX01000001">
    <property type="protein sequence ID" value="RLP77757.1"/>
    <property type="molecule type" value="Genomic_DNA"/>
</dbReference>
<dbReference type="InterPro" id="IPR000551">
    <property type="entry name" value="MerR-type_HTH_dom"/>
</dbReference>
<dbReference type="PANTHER" id="PTHR30204">
    <property type="entry name" value="REDOX-CYCLING DRUG-SENSING TRANSCRIPTIONAL ACTIVATOR SOXR"/>
    <property type="match status" value="1"/>
</dbReference>
<dbReference type="Proteomes" id="UP000272503">
    <property type="component" value="Unassembled WGS sequence"/>
</dbReference>
<sequence length="127" mass="14601">MSDTITDLSISALADLSGVSIDTLRYYERANLFVRPVRRDEAGRRRYGERDVIWVQFVTRLRATGMGITTIAEYTRLARLGEATNPERLALLEEHREHVVEKLRETQASLDAISYKIAEYERKVADL</sequence>
<comment type="caution">
    <text evidence="3">The sequence shown here is derived from an EMBL/GenBank/DDBJ whole genome shotgun (WGS) entry which is preliminary data.</text>
</comment>
<dbReference type="CDD" id="cd01109">
    <property type="entry name" value="HTH_YyaN"/>
    <property type="match status" value="1"/>
</dbReference>
<dbReference type="RefSeq" id="WP_121646853.1">
    <property type="nucleotide sequence ID" value="NZ_RCUX01000001.1"/>
</dbReference>
<dbReference type="Pfam" id="PF13411">
    <property type="entry name" value="MerR_1"/>
    <property type="match status" value="1"/>
</dbReference>
<accession>A0A3L7AC12</accession>
<dbReference type="GO" id="GO:0003700">
    <property type="term" value="F:DNA-binding transcription factor activity"/>
    <property type="evidence" value="ECO:0007669"/>
    <property type="project" value="InterPro"/>
</dbReference>
<proteinExistence type="predicted"/>
<dbReference type="AlphaFoldDB" id="A0A3L7AC12"/>
<evidence type="ECO:0000259" key="2">
    <source>
        <dbReference type="PROSITE" id="PS50937"/>
    </source>
</evidence>
<name>A0A3L7AC12_9MICO</name>
<feature type="domain" description="HTH merR-type" evidence="2">
    <location>
        <begin position="7"/>
        <end position="77"/>
    </location>
</feature>
<dbReference type="SMART" id="SM00422">
    <property type="entry name" value="HTH_MERR"/>
    <property type="match status" value="1"/>
</dbReference>
<dbReference type="PROSITE" id="PS00552">
    <property type="entry name" value="HTH_MERR_1"/>
    <property type="match status" value="1"/>
</dbReference>
<dbReference type="GO" id="GO:0003677">
    <property type="term" value="F:DNA binding"/>
    <property type="evidence" value="ECO:0007669"/>
    <property type="project" value="UniProtKB-KW"/>
</dbReference>
<dbReference type="InterPro" id="IPR009061">
    <property type="entry name" value="DNA-bd_dom_put_sf"/>
</dbReference>
<dbReference type="SUPFAM" id="SSF46955">
    <property type="entry name" value="Putative DNA-binding domain"/>
    <property type="match status" value="1"/>
</dbReference>
<dbReference type="PROSITE" id="PS50937">
    <property type="entry name" value="HTH_MERR_2"/>
    <property type="match status" value="1"/>
</dbReference>
<gene>
    <name evidence="3" type="ORF">D9V32_00015</name>
</gene>
<keyword evidence="4" id="KW-1185">Reference proteome</keyword>
<protein>
    <submittedName>
        <fullName evidence="3">MerR family transcriptional regulator</fullName>
    </submittedName>
</protein>
<dbReference type="Gene3D" id="1.10.1660.10">
    <property type="match status" value="1"/>
</dbReference>
<reference evidence="3 4" key="1">
    <citation type="submission" date="2018-10" db="EMBL/GenBank/DDBJ databases">
        <authorList>
            <person name="Li J."/>
        </authorList>
    </citation>
    <scope>NUCLEOTIDE SEQUENCE [LARGE SCALE GENOMIC DNA]</scope>
    <source>
        <strain evidence="3 4">IF 016277</strain>
    </source>
</reference>
<organism evidence="3 4">
    <name type="scientific">Mycetocola tolaasinivorans</name>
    <dbReference type="NCBI Taxonomy" id="76635"/>
    <lineage>
        <taxon>Bacteria</taxon>
        <taxon>Bacillati</taxon>
        <taxon>Actinomycetota</taxon>
        <taxon>Actinomycetes</taxon>
        <taxon>Micrococcales</taxon>
        <taxon>Microbacteriaceae</taxon>
        <taxon>Mycetocola</taxon>
    </lineage>
</organism>
<evidence type="ECO:0000256" key="1">
    <source>
        <dbReference type="ARBA" id="ARBA00023125"/>
    </source>
</evidence>
<dbReference type="PANTHER" id="PTHR30204:SF98">
    <property type="entry name" value="HTH-TYPE TRANSCRIPTIONAL REGULATOR ADHR"/>
    <property type="match status" value="1"/>
</dbReference>